<evidence type="ECO:0008006" key="3">
    <source>
        <dbReference type="Google" id="ProtNLM"/>
    </source>
</evidence>
<dbReference type="PANTHER" id="PTHR46033:SF8">
    <property type="entry name" value="PROTEIN MAINTENANCE OF MERISTEMS-LIKE"/>
    <property type="match status" value="1"/>
</dbReference>
<name>A0A445D1F9_ARAHY</name>
<dbReference type="EMBL" id="SDMP01000005">
    <property type="protein sequence ID" value="RYR56985.1"/>
    <property type="molecule type" value="Genomic_DNA"/>
</dbReference>
<keyword evidence="2" id="KW-1185">Reference proteome</keyword>
<reference evidence="1 2" key="1">
    <citation type="submission" date="2019-01" db="EMBL/GenBank/DDBJ databases">
        <title>Sequencing of cultivated peanut Arachis hypogaea provides insights into genome evolution and oil improvement.</title>
        <authorList>
            <person name="Chen X."/>
        </authorList>
    </citation>
    <scope>NUCLEOTIDE SEQUENCE [LARGE SCALE GENOMIC DNA]</scope>
    <source>
        <strain evidence="2">cv. Fuhuasheng</strain>
        <tissue evidence="1">Leaves</tissue>
    </source>
</reference>
<evidence type="ECO:0000313" key="2">
    <source>
        <dbReference type="Proteomes" id="UP000289738"/>
    </source>
</evidence>
<sequence>MVPHANQIQKFAVNCSWLQETFGELPEGADEPTVRRYARAYIMMLLGTQLFVDKSGNRIHIMCLSYIARLEDMGGPTGYDTFSWLLASRWSGHNPTASEKGPRVTIWRLRINLLLVGDFIWMPYSSPDILQVVHSEILEPWHTALLRCVMALIYFAVIEWHQINRVLPQLGGVQPQPQPALDIDFLMSKDSRGVDCWFPYNLQFWHLHWESRADHVLRFDVVPNP</sequence>
<gene>
    <name evidence="1" type="ORF">Ahy_A05g022724</name>
</gene>
<dbReference type="PANTHER" id="PTHR46033">
    <property type="entry name" value="PROTEIN MAIN-LIKE 2"/>
    <property type="match status" value="1"/>
</dbReference>
<dbReference type="InterPro" id="IPR044824">
    <property type="entry name" value="MAIN-like"/>
</dbReference>
<dbReference type="AlphaFoldDB" id="A0A445D1F9"/>
<comment type="caution">
    <text evidence="1">The sequence shown here is derived from an EMBL/GenBank/DDBJ whole genome shotgun (WGS) entry which is preliminary data.</text>
</comment>
<proteinExistence type="predicted"/>
<evidence type="ECO:0000313" key="1">
    <source>
        <dbReference type="EMBL" id="RYR56985.1"/>
    </source>
</evidence>
<protein>
    <recommendedName>
        <fullName evidence="3">Aminotransferase-like plant mobile domain-containing protein</fullName>
    </recommendedName>
</protein>
<organism evidence="1 2">
    <name type="scientific">Arachis hypogaea</name>
    <name type="common">Peanut</name>
    <dbReference type="NCBI Taxonomy" id="3818"/>
    <lineage>
        <taxon>Eukaryota</taxon>
        <taxon>Viridiplantae</taxon>
        <taxon>Streptophyta</taxon>
        <taxon>Embryophyta</taxon>
        <taxon>Tracheophyta</taxon>
        <taxon>Spermatophyta</taxon>
        <taxon>Magnoliopsida</taxon>
        <taxon>eudicotyledons</taxon>
        <taxon>Gunneridae</taxon>
        <taxon>Pentapetalae</taxon>
        <taxon>rosids</taxon>
        <taxon>fabids</taxon>
        <taxon>Fabales</taxon>
        <taxon>Fabaceae</taxon>
        <taxon>Papilionoideae</taxon>
        <taxon>50 kb inversion clade</taxon>
        <taxon>dalbergioids sensu lato</taxon>
        <taxon>Dalbergieae</taxon>
        <taxon>Pterocarpus clade</taxon>
        <taxon>Arachis</taxon>
    </lineage>
</organism>
<accession>A0A445D1F9</accession>
<dbReference type="Proteomes" id="UP000289738">
    <property type="component" value="Chromosome A05"/>
</dbReference>
<dbReference type="GO" id="GO:0010073">
    <property type="term" value="P:meristem maintenance"/>
    <property type="evidence" value="ECO:0007669"/>
    <property type="project" value="InterPro"/>
</dbReference>